<organism evidence="1">
    <name type="scientific">marine metagenome</name>
    <dbReference type="NCBI Taxonomy" id="408172"/>
    <lineage>
        <taxon>unclassified sequences</taxon>
        <taxon>metagenomes</taxon>
        <taxon>ecological metagenomes</taxon>
    </lineage>
</organism>
<protein>
    <submittedName>
        <fullName evidence="1">Uncharacterized protein</fullName>
    </submittedName>
</protein>
<dbReference type="EMBL" id="UINC01079644">
    <property type="protein sequence ID" value="SVC21839.1"/>
    <property type="molecule type" value="Genomic_DNA"/>
</dbReference>
<evidence type="ECO:0000313" key="1">
    <source>
        <dbReference type="EMBL" id="SVC21839.1"/>
    </source>
</evidence>
<accession>A0A382KCC9</accession>
<feature type="non-terminal residue" evidence="1">
    <location>
        <position position="1"/>
    </location>
</feature>
<sequence length="78" mass="8721">VIIEDDKSYMSFQCLSNDTYYITINDDISFVVDENSCDNLFQIPIGKNRVVVKKGGGEIIVVRDIFSSNGTTINIDLP</sequence>
<reference evidence="1" key="1">
    <citation type="submission" date="2018-05" db="EMBL/GenBank/DDBJ databases">
        <authorList>
            <person name="Lanie J.A."/>
            <person name="Ng W.-L."/>
            <person name="Kazmierczak K.M."/>
            <person name="Andrzejewski T.M."/>
            <person name="Davidsen T.M."/>
            <person name="Wayne K.J."/>
            <person name="Tettelin H."/>
            <person name="Glass J.I."/>
            <person name="Rusch D."/>
            <person name="Podicherti R."/>
            <person name="Tsui H.-C.T."/>
            <person name="Winkler M.E."/>
        </authorList>
    </citation>
    <scope>NUCLEOTIDE SEQUENCE</scope>
</reference>
<gene>
    <name evidence="1" type="ORF">METZ01_LOCUS274693</name>
</gene>
<name>A0A382KCC9_9ZZZZ</name>
<dbReference type="AlphaFoldDB" id="A0A382KCC9"/>
<proteinExistence type="predicted"/>